<evidence type="ECO:0000313" key="4">
    <source>
        <dbReference type="Proteomes" id="UP000078561"/>
    </source>
</evidence>
<feature type="region of interest" description="Disordered" evidence="2">
    <location>
        <begin position="299"/>
        <end position="380"/>
    </location>
</feature>
<evidence type="ECO:0000256" key="2">
    <source>
        <dbReference type="SAM" id="MobiDB-lite"/>
    </source>
</evidence>
<feature type="coiled-coil region" evidence="1">
    <location>
        <begin position="175"/>
        <end position="230"/>
    </location>
</feature>
<feature type="region of interest" description="Disordered" evidence="2">
    <location>
        <begin position="243"/>
        <end position="262"/>
    </location>
</feature>
<keyword evidence="1" id="KW-0175">Coiled coil</keyword>
<dbReference type="Proteomes" id="UP000078561">
    <property type="component" value="Unassembled WGS sequence"/>
</dbReference>
<dbReference type="InParanoid" id="A0A168PYY2"/>
<evidence type="ECO:0000313" key="3">
    <source>
        <dbReference type="EMBL" id="SAM03216.1"/>
    </source>
</evidence>
<dbReference type="OMA" id="NISTRFF"/>
<sequence>MTLPSSSSSSIYGNSNTWTSDQDMETLRLLLIDKERERQSLANDLDVAARLGLVISETNEALHIKLGQVQQENHDLQQALMYATTPREQLTEELDQARKDLDTFRLEMDGLAGQLVDMTAEIVESRSKVSVYAKRLAEVEHKLTTTRGMNQHLQSLLEKTLLSQKQSSSTTSHLVKNLQADLIKIVTENEQLRHRIVELEQQQMEGEDRLTNMAAQAQDYAALLEQAQNTIHHLGESRLLLEDDEEDDGLSNNDLSTISSSTGYNETITKGAVFSVEFRQEMQKEIERNLQLRHEIRHRIITADPPTTTTTTETKKKGQQGLKALLADRDPGLSMLASSSSSTTTSTTSTRRSFTDTNKKKARKNDPTNNRSTATPVLHPLNTLRPATFLTGFNDFDHQNPLKRPSFLSTMPRHSTSSSSSNISTRFFHRIASRFDES</sequence>
<reference evidence="3" key="1">
    <citation type="submission" date="2016-04" db="EMBL/GenBank/DDBJ databases">
        <authorList>
            <person name="Evans L.H."/>
            <person name="Alamgir A."/>
            <person name="Owens N."/>
            <person name="Weber N.D."/>
            <person name="Virtaneva K."/>
            <person name="Barbian K."/>
            <person name="Babar A."/>
            <person name="Rosenke K."/>
        </authorList>
    </citation>
    <scope>NUCLEOTIDE SEQUENCE [LARGE SCALE GENOMIC DNA]</scope>
    <source>
        <strain evidence="3">CBS 101.48</strain>
    </source>
</reference>
<evidence type="ECO:0008006" key="5">
    <source>
        <dbReference type="Google" id="ProtNLM"/>
    </source>
</evidence>
<name>A0A168PYY2_ABSGL</name>
<evidence type="ECO:0000256" key="1">
    <source>
        <dbReference type="SAM" id="Coils"/>
    </source>
</evidence>
<dbReference type="AlphaFoldDB" id="A0A168PYY2"/>
<dbReference type="EMBL" id="LT554066">
    <property type="protein sequence ID" value="SAM03216.1"/>
    <property type="molecule type" value="Genomic_DNA"/>
</dbReference>
<feature type="coiled-coil region" evidence="1">
    <location>
        <begin position="24"/>
        <end position="114"/>
    </location>
</feature>
<dbReference type="STRING" id="4829.A0A168PYY2"/>
<accession>A0A168PYY2</accession>
<feature type="compositionally biased region" description="Low complexity" evidence="2">
    <location>
        <begin position="338"/>
        <end position="352"/>
    </location>
</feature>
<keyword evidence="4" id="KW-1185">Reference proteome</keyword>
<proteinExistence type="predicted"/>
<organism evidence="3">
    <name type="scientific">Absidia glauca</name>
    <name type="common">Pin mould</name>
    <dbReference type="NCBI Taxonomy" id="4829"/>
    <lineage>
        <taxon>Eukaryota</taxon>
        <taxon>Fungi</taxon>
        <taxon>Fungi incertae sedis</taxon>
        <taxon>Mucoromycota</taxon>
        <taxon>Mucoromycotina</taxon>
        <taxon>Mucoromycetes</taxon>
        <taxon>Mucorales</taxon>
        <taxon>Cunninghamellaceae</taxon>
        <taxon>Absidia</taxon>
    </lineage>
</organism>
<protein>
    <recommendedName>
        <fullName evidence="5">HAP1 N-terminal domain-containing protein</fullName>
    </recommendedName>
</protein>
<dbReference type="OrthoDB" id="5585416at2759"/>
<gene>
    <name evidence="3" type="primary">ABSGL_09034.1 scaffold 10666</name>
</gene>